<protein>
    <recommendedName>
        <fullName evidence="3">YaaC-like Protein</fullName>
    </recommendedName>
</protein>
<keyword evidence="2" id="KW-1185">Reference proteome</keyword>
<dbReference type="Proteomes" id="UP000568839">
    <property type="component" value="Unassembled WGS sequence"/>
</dbReference>
<name>A0A841Q0B9_9BACL</name>
<dbReference type="AlphaFoldDB" id="A0A841Q0B9"/>
<evidence type="ECO:0000313" key="1">
    <source>
        <dbReference type="EMBL" id="MBB6450605.1"/>
    </source>
</evidence>
<evidence type="ECO:0000313" key="2">
    <source>
        <dbReference type="Proteomes" id="UP000568839"/>
    </source>
</evidence>
<dbReference type="RefSeq" id="WP_184404658.1">
    <property type="nucleotide sequence ID" value="NZ_JACHHJ010000003.1"/>
</dbReference>
<gene>
    <name evidence="1" type="ORF">HNR44_002588</name>
</gene>
<proteinExistence type="predicted"/>
<sequence length="238" mass="28132">MHSFTDFHLYTATDVLEKKLRDRYQELPGHGTLAKKYAYQNTLPFLHRWQQGRSLLTESHRLPFHTQPLLLFYGLTHLLKAIILLYDPTYPASTNVLAHGVSTRKRKRKDYRFIDDEVKIQKHGLFPHMLQEMFHVKSLNEERFQMGSLFLQLPFIVNMTRVDPRFQSKKTGTKIPPLLIHYMLLYNLSMINRYETEWWGELIAQRTSADLPLIEHYIEKFPTACEDLTVGEVLTLLE</sequence>
<comment type="caution">
    <text evidence="1">The sequence shown here is derived from an EMBL/GenBank/DDBJ whole genome shotgun (WGS) entry which is preliminary data.</text>
</comment>
<reference evidence="1 2" key="1">
    <citation type="submission" date="2020-08" db="EMBL/GenBank/DDBJ databases">
        <title>Genomic Encyclopedia of Type Strains, Phase IV (KMG-IV): sequencing the most valuable type-strain genomes for metagenomic binning, comparative biology and taxonomic classification.</title>
        <authorList>
            <person name="Goeker M."/>
        </authorList>
    </citation>
    <scope>NUCLEOTIDE SEQUENCE [LARGE SCALE GENOMIC DNA]</scope>
    <source>
        <strain evidence="1 2">DSM 21769</strain>
    </source>
</reference>
<accession>A0A841Q0B9</accession>
<evidence type="ECO:0008006" key="3">
    <source>
        <dbReference type="Google" id="ProtNLM"/>
    </source>
</evidence>
<dbReference type="InterPro" id="IPR026988">
    <property type="entry name" value="YaaC-like"/>
</dbReference>
<dbReference type="Pfam" id="PF14175">
    <property type="entry name" value="YaaC"/>
    <property type="match status" value="2"/>
</dbReference>
<organism evidence="1 2">
    <name type="scientific">Geomicrobium halophilum</name>
    <dbReference type="NCBI Taxonomy" id="549000"/>
    <lineage>
        <taxon>Bacteria</taxon>
        <taxon>Bacillati</taxon>
        <taxon>Bacillota</taxon>
        <taxon>Bacilli</taxon>
        <taxon>Bacillales</taxon>
        <taxon>Geomicrobium</taxon>
    </lineage>
</organism>
<dbReference type="EMBL" id="JACHHJ010000003">
    <property type="protein sequence ID" value="MBB6450605.1"/>
    <property type="molecule type" value="Genomic_DNA"/>
</dbReference>